<gene>
    <name evidence="2" type="ORF">ACRE_010900</name>
</gene>
<reference evidence="3" key="1">
    <citation type="journal article" date="2014" name="Genome Announc.">
        <title>Genome sequence and annotation of Acremonium chrysogenum, producer of the beta-lactam antibiotic cephalosporin C.</title>
        <authorList>
            <person name="Terfehr D."/>
            <person name="Dahlmann T.A."/>
            <person name="Specht T."/>
            <person name="Zadra I."/>
            <person name="Kuernsteiner H."/>
            <person name="Kueck U."/>
        </authorList>
    </citation>
    <scope>NUCLEOTIDE SEQUENCE [LARGE SCALE GENOMIC DNA]</scope>
    <source>
        <strain evidence="3">ATCC 11550 / CBS 779.69 / DSM 880 / IAM 14645 / JCM 23072 / IMI 49137</strain>
    </source>
</reference>
<proteinExistence type="predicted"/>
<comment type="caution">
    <text evidence="2">The sequence shown here is derived from an EMBL/GenBank/DDBJ whole genome shotgun (WGS) entry which is preliminary data.</text>
</comment>
<dbReference type="Proteomes" id="UP000029964">
    <property type="component" value="Unassembled WGS sequence"/>
</dbReference>
<evidence type="ECO:0000313" key="3">
    <source>
        <dbReference type="Proteomes" id="UP000029964"/>
    </source>
</evidence>
<feature type="compositionally biased region" description="Low complexity" evidence="1">
    <location>
        <begin position="144"/>
        <end position="162"/>
    </location>
</feature>
<accession>A0A086TFH8</accession>
<dbReference type="EMBL" id="JPKY01000005">
    <property type="protein sequence ID" value="KFH48110.1"/>
    <property type="molecule type" value="Genomic_DNA"/>
</dbReference>
<dbReference type="OrthoDB" id="5147560at2759"/>
<dbReference type="HOGENOM" id="CLU_053554_1_0_1"/>
<protein>
    <submittedName>
        <fullName evidence="2">Uncharacterized protein</fullName>
    </submittedName>
</protein>
<evidence type="ECO:0000313" key="2">
    <source>
        <dbReference type="EMBL" id="KFH48110.1"/>
    </source>
</evidence>
<keyword evidence="3" id="KW-1185">Reference proteome</keyword>
<organism evidence="2 3">
    <name type="scientific">Hapsidospora chrysogenum (strain ATCC 11550 / CBS 779.69 / DSM 880 / IAM 14645 / JCM 23072 / IMI 49137)</name>
    <name type="common">Acremonium chrysogenum</name>
    <dbReference type="NCBI Taxonomy" id="857340"/>
    <lineage>
        <taxon>Eukaryota</taxon>
        <taxon>Fungi</taxon>
        <taxon>Dikarya</taxon>
        <taxon>Ascomycota</taxon>
        <taxon>Pezizomycotina</taxon>
        <taxon>Sordariomycetes</taxon>
        <taxon>Hypocreomycetidae</taxon>
        <taxon>Hypocreales</taxon>
        <taxon>Bionectriaceae</taxon>
        <taxon>Hapsidospora</taxon>
    </lineage>
</organism>
<name>A0A086TFH8_HAPC1</name>
<sequence>MSNGPKSSQSQAAPWARLRAWIDEKEAWEREHNAPAPLTPQELAAIANLVSFVPEPDIGDRDHVSALLHYVQGRRLDRPTFADEGPVDIKVNGLTESRWRCFCSLPFIDGRFPRVGHGFEMGEEPPVFKSKKALEFLAGRPSSPATTAVASASASSPTQPQSKKAKTGHGKTSPILGPGQQAPKPRNAGNLDDSGTDGDGPSIFESVARLATRLGLDQPTFRIEPDGDLPNFYRGWAEFRLGSRAPRGLGLVRGVLGKTETKVRVAERVHVWLQEEFQAREDTINSVLSRANLANR</sequence>
<evidence type="ECO:0000256" key="1">
    <source>
        <dbReference type="SAM" id="MobiDB-lite"/>
    </source>
</evidence>
<dbReference type="AlphaFoldDB" id="A0A086TFH8"/>
<dbReference type="STRING" id="857340.A0A086TFH8"/>
<feature type="region of interest" description="Disordered" evidence="1">
    <location>
        <begin position="144"/>
        <end position="203"/>
    </location>
</feature>